<evidence type="ECO:0000313" key="3">
    <source>
        <dbReference type="Proteomes" id="UP000266669"/>
    </source>
</evidence>
<accession>A0A8B3CU62</accession>
<keyword evidence="1" id="KW-0812">Transmembrane</keyword>
<evidence type="ECO:0000256" key="1">
    <source>
        <dbReference type="SAM" id="Phobius"/>
    </source>
</evidence>
<gene>
    <name evidence="2" type="ORF">DLM78_04545</name>
</gene>
<dbReference type="Proteomes" id="UP000266669">
    <property type="component" value="Unassembled WGS sequence"/>
</dbReference>
<comment type="caution">
    <text evidence="2">The sequence shown here is derived from an EMBL/GenBank/DDBJ whole genome shotgun (WGS) entry which is preliminary data.</text>
</comment>
<keyword evidence="1" id="KW-1133">Transmembrane helix</keyword>
<organism evidence="2 3">
    <name type="scientific">Leptospira stimsonii</name>
    <dbReference type="NCBI Taxonomy" id="2202203"/>
    <lineage>
        <taxon>Bacteria</taxon>
        <taxon>Pseudomonadati</taxon>
        <taxon>Spirochaetota</taxon>
        <taxon>Spirochaetia</taxon>
        <taxon>Leptospirales</taxon>
        <taxon>Leptospiraceae</taxon>
        <taxon>Leptospira</taxon>
    </lineage>
</organism>
<reference evidence="3" key="1">
    <citation type="submission" date="2018-05" db="EMBL/GenBank/DDBJ databases">
        <title>Leptospira yasudae sp. nov. and Leptospira stimsonii sp. nov., two pathogenic species of the genus Leptospira isolated from environmental sources.</title>
        <authorList>
            <person name="Casanovas-Massana A."/>
            <person name="Hamond C."/>
            <person name="Santos L.A."/>
            <person name="Hacker K.P."/>
            <person name="Balassiano I."/>
            <person name="Medeiros M.A."/>
            <person name="Reis M.G."/>
            <person name="Ko A.I."/>
            <person name="Wunder E.A."/>
        </authorList>
    </citation>
    <scope>NUCLEOTIDE SEQUENCE [LARGE SCALE GENOMIC DNA]</scope>
    <source>
        <strain evidence="3">AMB6-RJ</strain>
    </source>
</reference>
<evidence type="ECO:0000313" key="2">
    <source>
        <dbReference type="EMBL" id="RHX88229.1"/>
    </source>
</evidence>
<feature type="transmembrane region" description="Helical" evidence="1">
    <location>
        <begin position="95"/>
        <end position="118"/>
    </location>
</feature>
<dbReference type="EMBL" id="QHCS01000001">
    <property type="protein sequence ID" value="RHX88229.1"/>
    <property type="molecule type" value="Genomic_DNA"/>
</dbReference>
<sequence length="152" mass="17742">MGFSHSSEFFSKSGSNANFKKSFRVSILQKLISLREIFSEFFDFKNRLIPSQLGSTSGKRLWDLVTKPLFPLPNRVWAVLFDSLLRSQSTLGKDFFLFLNVFIFLTCGNFLLGIYLNMFKFGEKNERNHPIALHIPFRNPFFLICGFSKRFF</sequence>
<keyword evidence="1" id="KW-0472">Membrane</keyword>
<proteinExistence type="predicted"/>
<protein>
    <submittedName>
        <fullName evidence="2">Uncharacterized protein</fullName>
    </submittedName>
</protein>
<name>A0A8B3CU62_9LEPT</name>
<dbReference type="AlphaFoldDB" id="A0A8B3CU62"/>